<dbReference type="PROSITE" id="PS51257">
    <property type="entry name" value="PROKAR_LIPOPROTEIN"/>
    <property type="match status" value="1"/>
</dbReference>
<proteinExistence type="predicted"/>
<accession>A0A849A7B5</accession>
<protein>
    <recommendedName>
        <fullName evidence="5">Copper(I)-binding protein</fullName>
    </recommendedName>
</protein>
<feature type="signal peptide" evidence="2">
    <location>
        <begin position="1"/>
        <end position="22"/>
    </location>
</feature>
<dbReference type="EMBL" id="JABEND010000002">
    <property type="protein sequence ID" value="NNG34998.1"/>
    <property type="molecule type" value="Genomic_DNA"/>
</dbReference>
<gene>
    <name evidence="3" type="ORF">HKD39_04570</name>
</gene>
<dbReference type="Gene3D" id="2.60.40.1890">
    <property type="entry name" value="PCu(A)C copper chaperone"/>
    <property type="match status" value="1"/>
</dbReference>
<dbReference type="AlphaFoldDB" id="A0A849A7B5"/>
<feature type="compositionally biased region" description="Low complexity" evidence="1">
    <location>
        <begin position="110"/>
        <end position="131"/>
    </location>
</feature>
<keyword evidence="4" id="KW-1185">Reference proteome</keyword>
<feature type="region of interest" description="Disordered" evidence="1">
    <location>
        <begin position="175"/>
        <end position="235"/>
    </location>
</feature>
<evidence type="ECO:0000256" key="2">
    <source>
        <dbReference type="SAM" id="SignalP"/>
    </source>
</evidence>
<name>A0A849A7B5_9ACTN</name>
<evidence type="ECO:0000313" key="4">
    <source>
        <dbReference type="Proteomes" id="UP000562984"/>
    </source>
</evidence>
<dbReference type="Pfam" id="PF04314">
    <property type="entry name" value="PCuAC"/>
    <property type="match status" value="1"/>
</dbReference>
<evidence type="ECO:0000256" key="1">
    <source>
        <dbReference type="SAM" id="MobiDB-lite"/>
    </source>
</evidence>
<organism evidence="3 4">
    <name type="scientific">Nakamurella aerolata</name>
    <dbReference type="NCBI Taxonomy" id="1656892"/>
    <lineage>
        <taxon>Bacteria</taxon>
        <taxon>Bacillati</taxon>
        <taxon>Actinomycetota</taxon>
        <taxon>Actinomycetes</taxon>
        <taxon>Nakamurellales</taxon>
        <taxon>Nakamurellaceae</taxon>
        <taxon>Nakamurella</taxon>
    </lineage>
</organism>
<sequence length="235" mass="23156">MRTPLVAIAAAGALLLSGCAAGQISQTAQQVAAINGGNANVGNIGVRNAMLQTPDGAAYPRGSSAQLITWLSNAGNTADQLVSVSSPIASNITIEPQNVPLPPRSLVEVGPAPGVPAGSAAPSSGAAQSGAAGSGGTVRVTFDGLADPGCYGKSIPVMFAFRDAGQVTLNIPVEDPVERTGSRPTINIQPEEEVPLWNTGAEGEGHGAEAAPSAQTPSPCATEDIPAASTAATGG</sequence>
<feature type="chain" id="PRO_5038385510" description="Copper(I)-binding protein" evidence="2">
    <location>
        <begin position="23"/>
        <end position="235"/>
    </location>
</feature>
<evidence type="ECO:0008006" key="5">
    <source>
        <dbReference type="Google" id="ProtNLM"/>
    </source>
</evidence>
<feature type="region of interest" description="Disordered" evidence="1">
    <location>
        <begin position="110"/>
        <end position="135"/>
    </location>
</feature>
<keyword evidence="2" id="KW-0732">Signal</keyword>
<dbReference type="Proteomes" id="UP000562984">
    <property type="component" value="Unassembled WGS sequence"/>
</dbReference>
<dbReference type="InterPro" id="IPR007410">
    <property type="entry name" value="LpqE-like"/>
</dbReference>
<reference evidence="3 4" key="1">
    <citation type="submission" date="2020-05" db="EMBL/GenBank/DDBJ databases">
        <title>Nakamurella sp. DB0629 isolated from air conditioner.</title>
        <authorList>
            <person name="Kim D.H."/>
            <person name="Kim D.-U."/>
        </authorList>
    </citation>
    <scope>NUCLEOTIDE SEQUENCE [LARGE SCALE GENOMIC DNA]</scope>
    <source>
        <strain evidence="3 4">DB0629</strain>
    </source>
</reference>
<dbReference type="InterPro" id="IPR036182">
    <property type="entry name" value="PCuAC_sf"/>
</dbReference>
<comment type="caution">
    <text evidence="3">The sequence shown here is derived from an EMBL/GenBank/DDBJ whole genome shotgun (WGS) entry which is preliminary data.</text>
</comment>
<evidence type="ECO:0000313" key="3">
    <source>
        <dbReference type="EMBL" id="NNG34998.1"/>
    </source>
</evidence>